<organism evidence="1 2">
    <name type="scientific">Caerostris extrusa</name>
    <name type="common">Bark spider</name>
    <name type="synonym">Caerostris bankana</name>
    <dbReference type="NCBI Taxonomy" id="172846"/>
    <lineage>
        <taxon>Eukaryota</taxon>
        <taxon>Metazoa</taxon>
        <taxon>Ecdysozoa</taxon>
        <taxon>Arthropoda</taxon>
        <taxon>Chelicerata</taxon>
        <taxon>Arachnida</taxon>
        <taxon>Araneae</taxon>
        <taxon>Araneomorphae</taxon>
        <taxon>Entelegynae</taxon>
        <taxon>Araneoidea</taxon>
        <taxon>Araneidae</taxon>
        <taxon>Caerostris</taxon>
    </lineage>
</organism>
<dbReference type="Proteomes" id="UP001054945">
    <property type="component" value="Unassembled WGS sequence"/>
</dbReference>
<evidence type="ECO:0000313" key="2">
    <source>
        <dbReference type="Proteomes" id="UP001054945"/>
    </source>
</evidence>
<protein>
    <submittedName>
        <fullName evidence="1">Uncharacterized protein</fullName>
    </submittedName>
</protein>
<dbReference type="AlphaFoldDB" id="A0AAV4T1R6"/>
<keyword evidence="2" id="KW-1185">Reference proteome</keyword>
<reference evidence="1 2" key="1">
    <citation type="submission" date="2021-06" db="EMBL/GenBank/DDBJ databases">
        <title>Caerostris extrusa draft genome.</title>
        <authorList>
            <person name="Kono N."/>
            <person name="Arakawa K."/>
        </authorList>
    </citation>
    <scope>NUCLEOTIDE SEQUENCE [LARGE SCALE GENOMIC DNA]</scope>
</reference>
<name>A0AAV4T1R6_CAEEX</name>
<accession>A0AAV4T1R6</accession>
<gene>
    <name evidence="1" type="ORF">CEXT_809361</name>
</gene>
<evidence type="ECO:0000313" key="1">
    <source>
        <dbReference type="EMBL" id="GIY40245.1"/>
    </source>
</evidence>
<sequence>MDRDNIPRTADITFQKDFQGYVHLRNTWKKPRKLLDACAICYNYCLKADVCHEHGDRRTTIGCSGMLADSDPLINPAGVSSCPASDLSPPCGSTTPLHRRLPQHTTHSCCLYFSLSVTCPCVRACVYICVRKGLHFVLNGAAQGCLFTQGQL</sequence>
<dbReference type="EMBL" id="BPLR01010583">
    <property type="protein sequence ID" value="GIY40245.1"/>
    <property type="molecule type" value="Genomic_DNA"/>
</dbReference>
<comment type="caution">
    <text evidence="1">The sequence shown here is derived from an EMBL/GenBank/DDBJ whole genome shotgun (WGS) entry which is preliminary data.</text>
</comment>
<proteinExistence type="predicted"/>